<dbReference type="GO" id="GO:0015948">
    <property type="term" value="P:methanogenesis"/>
    <property type="evidence" value="ECO:0007669"/>
    <property type="project" value="UniProtKB-KW"/>
</dbReference>
<accession>C9RHK1</accession>
<protein>
    <submittedName>
        <fullName evidence="2">Methyl-coenzyme M reductase operon protein D</fullName>
    </submittedName>
</protein>
<dbReference type="InterPro" id="IPR003901">
    <property type="entry name" value="Me_CoM_Rdtase_D"/>
</dbReference>
<dbReference type="OrthoDB" id="109281at2157"/>
<dbReference type="AlphaFoldDB" id="C9RHK1"/>
<organism evidence="2 3">
    <name type="scientific">Methanocaldococcus vulcanius (strain ATCC 700851 / DSM 12094 / M7)</name>
    <name type="common">Methanococcus vulcanius</name>
    <dbReference type="NCBI Taxonomy" id="579137"/>
    <lineage>
        <taxon>Archaea</taxon>
        <taxon>Methanobacteriati</taxon>
        <taxon>Methanobacteriota</taxon>
        <taxon>Methanomada group</taxon>
        <taxon>Methanococci</taxon>
        <taxon>Methanococcales</taxon>
        <taxon>Methanocaldococcaceae</taxon>
        <taxon>Methanocaldococcus</taxon>
    </lineage>
</organism>
<dbReference type="PIRSF" id="PIRSF005636">
    <property type="entry name" value="McrD"/>
    <property type="match status" value="1"/>
</dbReference>
<dbReference type="Pfam" id="PF02505">
    <property type="entry name" value="MCR_D"/>
    <property type="match status" value="1"/>
</dbReference>
<evidence type="ECO:0000313" key="2">
    <source>
        <dbReference type="EMBL" id="ACX73053.1"/>
    </source>
</evidence>
<proteinExistence type="predicted"/>
<dbReference type="STRING" id="579137.Metvu_1195"/>
<dbReference type="NCBIfam" id="TIGR03260">
    <property type="entry name" value="met_CoM_red_D"/>
    <property type="match status" value="1"/>
</dbReference>
<dbReference type="KEGG" id="mvu:Metvu_1195"/>
<name>C9RHK1_METVM</name>
<gene>
    <name evidence="2" type="ordered locus">Metvu_1195</name>
</gene>
<sequence length="160" mass="18181">MSDEVKVVDIKVFPHRYLKAETTERVLNKIYDLDGVVRVIIHGQPLPKTVPFGPARGLPVNHKDRKVIKVKGEEMELKIKVGEIIITACEEKLEEIIKNLEKICEEDFPFGYDIGVGVFTKIKPTVTDYMKYGDVNRIDPRLIGMVDTTSTLKDSVKLIK</sequence>
<dbReference type="RefSeq" id="WP_015733273.1">
    <property type="nucleotide sequence ID" value="NC_013407.1"/>
</dbReference>
<reference evidence="2" key="1">
    <citation type="submission" date="2009-10" db="EMBL/GenBank/DDBJ databases">
        <title>Complete sequence of chromosome of Methanocaldococcus vulcanius M7.</title>
        <authorList>
            <consortium name="US DOE Joint Genome Institute"/>
            <person name="Lucas S."/>
            <person name="Copeland A."/>
            <person name="Lapidus A."/>
            <person name="Glavina del Rio T."/>
            <person name="Dalin E."/>
            <person name="Tice H."/>
            <person name="Bruce D."/>
            <person name="Goodwin L."/>
            <person name="Pitluck S."/>
            <person name="Lcollab F.I."/>
            <person name="Brettin T."/>
            <person name="Detter J.C."/>
            <person name="Han C."/>
            <person name="Tapia R."/>
            <person name="Kuske C.R."/>
            <person name="Schmutz J."/>
            <person name="Larimer F."/>
            <person name="Land M."/>
            <person name="Hauser L."/>
            <person name="Kyrpides N."/>
            <person name="Ovchinikova G."/>
            <person name="Sieprawska-Lupa M."/>
            <person name="Whitman W.B."/>
            <person name="Woyke T."/>
        </authorList>
    </citation>
    <scope>NUCLEOTIDE SEQUENCE [LARGE SCALE GENOMIC DNA]</scope>
    <source>
        <strain evidence="2">M7</strain>
    </source>
</reference>
<dbReference type="Proteomes" id="UP000002063">
    <property type="component" value="Chromosome"/>
</dbReference>
<keyword evidence="3" id="KW-1185">Reference proteome</keyword>
<keyword evidence="1" id="KW-0484">Methanogenesis</keyword>
<evidence type="ECO:0000256" key="1">
    <source>
        <dbReference type="ARBA" id="ARBA00022994"/>
    </source>
</evidence>
<evidence type="ECO:0000313" key="3">
    <source>
        <dbReference type="Proteomes" id="UP000002063"/>
    </source>
</evidence>
<dbReference type="EMBL" id="CP001787">
    <property type="protein sequence ID" value="ACX73053.1"/>
    <property type="molecule type" value="Genomic_DNA"/>
</dbReference>
<dbReference type="HOGENOM" id="CLU_118415_0_0_2"/>
<dbReference type="eggNOG" id="arCOG04859">
    <property type="taxonomic scope" value="Archaea"/>
</dbReference>
<dbReference type="GeneID" id="8513535"/>